<keyword evidence="2" id="KW-0238">DNA-binding</keyword>
<evidence type="ECO:0000256" key="3">
    <source>
        <dbReference type="ARBA" id="ARBA00023163"/>
    </source>
</evidence>
<accession>K0B2R1</accession>
<gene>
    <name evidence="5" type="ordered locus">Curi_c24070</name>
</gene>
<dbReference type="PRINTS" id="PR00598">
    <property type="entry name" value="HTHMARR"/>
</dbReference>
<dbReference type="PANTHER" id="PTHR42756">
    <property type="entry name" value="TRANSCRIPTIONAL REGULATOR, MARR"/>
    <property type="match status" value="1"/>
</dbReference>
<dbReference type="STRING" id="1128398.Curi_c24070"/>
<dbReference type="SUPFAM" id="SSF46785">
    <property type="entry name" value="Winged helix' DNA-binding domain"/>
    <property type="match status" value="1"/>
</dbReference>
<dbReference type="HOGENOM" id="CLU_083287_22_3_9"/>
<dbReference type="InterPro" id="IPR036390">
    <property type="entry name" value="WH_DNA-bd_sf"/>
</dbReference>
<keyword evidence="6" id="KW-1185">Reference proteome</keyword>
<dbReference type="InterPro" id="IPR000835">
    <property type="entry name" value="HTH_MarR-typ"/>
</dbReference>
<evidence type="ECO:0000313" key="5">
    <source>
        <dbReference type="EMBL" id="AFS79402.1"/>
    </source>
</evidence>
<protein>
    <submittedName>
        <fullName evidence="5">MarR family transcriptional regulator</fullName>
    </submittedName>
</protein>
<dbReference type="GO" id="GO:0003677">
    <property type="term" value="F:DNA binding"/>
    <property type="evidence" value="ECO:0007669"/>
    <property type="project" value="UniProtKB-KW"/>
</dbReference>
<dbReference type="InterPro" id="IPR036388">
    <property type="entry name" value="WH-like_DNA-bd_sf"/>
</dbReference>
<sequence>MSEEKVREIAKLFFEFSPLYQKKIISFFSKCGDKTYKCNSSQVKAIMIIGGKESIIPTKLGQCLGLQKGSLTTLLDSLENMNLIKRSSHPEDRRKTLISLTEEGNNLRNLKLEEFQNNISKLFSKFPEEKLDEFLPSFKNVLDTVKEL</sequence>
<dbReference type="PANTHER" id="PTHR42756:SF1">
    <property type="entry name" value="TRANSCRIPTIONAL REPRESSOR OF EMRAB OPERON"/>
    <property type="match status" value="1"/>
</dbReference>
<dbReference type="eggNOG" id="COG1846">
    <property type="taxonomic scope" value="Bacteria"/>
</dbReference>
<keyword evidence="1" id="KW-0805">Transcription regulation</keyword>
<dbReference type="OrthoDB" id="1707673at2"/>
<dbReference type="PROSITE" id="PS50995">
    <property type="entry name" value="HTH_MARR_2"/>
    <property type="match status" value="1"/>
</dbReference>
<evidence type="ECO:0000259" key="4">
    <source>
        <dbReference type="PROSITE" id="PS50995"/>
    </source>
</evidence>
<keyword evidence="3" id="KW-0804">Transcription</keyword>
<dbReference type="EMBL" id="CP003326">
    <property type="protein sequence ID" value="AFS79402.1"/>
    <property type="molecule type" value="Genomic_DNA"/>
</dbReference>
<evidence type="ECO:0000256" key="1">
    <source>
        <dbReference type="ARBA" id="ARBA00023015"/>
    </source>
</evidence>
<dbReference type="Pfam" id="PF01047">
    <property type="entry name" value="MarR"/>
    <property type="match status" value="1"/>
</dbReference>
<dbReference type="KEGG" id="cad:Curi_c24070"/>
<name>K0B2R1_GOTA9</name>
<dbReference type="RefSeq" id="WP_014968536.1">
    <property type="nucleotide sequence ID" value="NC_018664.1"/>
</dbReference>
<organism evidence="5 6">
    <name type="scientific">Gottschalkia acidurici (strain ATCC 7906 / DSM 604 / BCRC 14475 / CIP 104303 / KCTC 5404 / NCIMB 10678 / 9a)</name>
    <name type="common">Clostridium acidurici</name>
    <dbReference type="NCBI Taxonomy" id="1128398"/>
    <lineage>
        <taxon>Bacteria</taxon>
        <taxon>Bacillati</taxon>
        <taxon>Bacillota</taxon>
        <taxon>Tissierellia</taxon>
        <taxon>Tissierellales</taxon>
        <taxon>Gottschalkiaceae</taxon>
        <taxon>Gottschalkia</taxon>
    </lineage>
</organism>
<dbReference type="Gene3D" id="1.10.10.10">
    <property type="entry name" value="Winged helix-like DNA-binding domain superfamily/Winged helix DNA-binding domain"/>
    <property type="match status" value="1"/>
</dbReference>
<dbReference type="AlphaFoldDB" id="K0B2R1"/>
<proteinExistence type="predicted"/>
<reference evidence="5 6" key="1">
    <citation type="journal article" date="2012" name="PLoS ONE">
        <title>The purine-utilizing bacterium Clostridium acidurici 9a: a genome-guided metabolic reconsideration.</title>
        <authorList>
            <person name="Hartwich K."/>
            <person name="Poehlein A."/>
            <person name="Daniel R."/>
        </authorList>
    </citation>
    <scope>NUCLEOTIDE SEQUENCE [LARGE SCALE GENOMIC DNA]</scope>
    <source>
        <strain evidence="6">ATCC 7906 / DSM 604 / BCRC 14475 / CIP 104303 / KCTC 5404 / NCIMB 10678 / 9a</strain>
    </source>
</reference>
<dbReference type="GO" id="GO:0003700">
    <property type="term" value="F:DNA-binding transcription factor activity"/>
    <property type="evidence" value="ECO:0007669"/>
    <property type="project" value="InterPro"/>
</dbReference>
<dbReference type="Proteomes" id="UP000006094">
    <property type="component" value="Chromosome"/>
</dbReference>
<dbReference type="SMART" id="SM00347">
    <property type="entry name" value="HTH_MARR"/>
    <property type="match status" value="1"/>
</dbReference>
<feature type="domain" description="HTH marR-type" evidence="4">
    <location>
        <begin position="1"/>
        <end position="143"/>
    </location>
</feature>
<evidence type="ECO:0000256" key="2">
    <source>
        <dbReference type="ARBA" id="ARBA00023125"/>
    </source>
</evidence>
<evidence type="ECO:0000313" key="6">
    <source>
        <dbReference type="Proteomes" id="UP000006094"/>
    </source>
</evidence>